<dbReference type="SUPFAM" id="SSF52266">
    <property type="entry name" value="SGNH hydrolase"/>
    <property type="match status" value="1"/>
</dbReference>
<dbReference type="Pfam" id="PF13472">
    <property type="entry name" value="Lipase_GDSL_2"/>
    <property type="match status" value="1"/>
</dbReference>
<keyword evidence="4" id="KW-0378">Hydrolase</keyword>
<dbReference type="STRING" id="155974.SAMN04487818_113102"/>
<dbReference type="InterPro" id="IPR037460">
    <property type="entry name" value="SEST-like"/>
</dbReference>
<feature type="domain" description="SGNH hydrolase-type esterase" evidence="3">
    <location>
        <begin position="34"/>
        <end position="310"/>
    </location>
</feature>
<evidence type="ECO:0000256" key="1">
    <source>
        <dbReference type="PIRSR" id="PIRSR637460-2"/>
    </source>
</evidence>
<name>A0A1H9X7S5_9PSEU</name>
<evidence type="ECO:0000256" key="2">
    <source>
        <dbReference type="SAM" id="SignalP"/>
    </source>
</evidence>
<evidence type="ECO:0000259" key="3">
    <source>
        <dbReference type="Pfam" id="PF13472"/>
    </source>
</evidence>
<feature type="disulfide bond" evidence="1">
    <location>
        <begin position="223"/>
        <end position="282"/>
    </location>
</feature>
<dbReference type="RefSeq" id="WP_092784848.1">
    <property type="nucleotide sequence ID" value="NZ_FOGI01000013.1"/>
</dbReference>
<accession>A0A1H9X7S5</accession>
<evidence type="ECO:0000313" key="4">
    <source>
        <dbReference type="EMBL" id="SES42121.1"/>
    </source>
</evidence>
<dbReference type="InterPro" id="IPR013830">
    <property type="entry name" value="SGNH_hydro"/>
</dbReference>
<dbReference type="EMBL" id="FOGI01000013">
    <property type="protein sequence ID" value="SES42121.1"/>
    <property type="molecule type" value="Genomic_DNA"/>
</dbReference>
<feature type="chain" id="PRO_5011452184" evidence="2">
    <location>
        <begin position="25"/>
        <end position="326"/>
    </location>
</feature>
<dbReference type="Proteomes" id="UP000199051">
    <property type="component" value="Unassembled WGS sequence"/>
</dbReference>
<evidence type="ECO:0000313" key="5">
    <source>
        <dbReference type="Proteomes" id="UP000199051"/>
    </source>
</evidence>
<keyword evidence="1" id="KW-1015">Disulfide bond</keyword>
<dbReference type="Gene3D" id="3.40.50.1110">
    <property type="entry name" value="SGNH hydrolase"/>
    <property type="match status" value="1"/>
</dbReference>
<feature type="disulfide bond" evidence="1">
    <location>
        <begin position="151"/>
        <end position="166"/>
    </location>
</feature>
<dbReference type="GO" id="GO:0004806">
    <property type="term" value="F:triacylglycerol lipase activity"/>
    <property type="evidence" value="ECO:0007669"/>
    <property type="project" value="TreeGrafter"/>
</dbReference>
<dbReference type="PANTHER" id="PTHR37981">
    <property type="entry name" value="LIPASE 2"/>
    <property type="match status" value="1"/>
</dbReference>
<keyword evidence="5" id="KW-1185">Reference proteome</keyword>
<feature type="disulfide bond" evidence="1">
    <location>
        <begin position="58"/>
        <end position="84"/>
    </location>
</feature>
<dbReference type="CDD" id="cd01823">
    <property type="entry name" value="SEST_like"/>
    <property type="match status" value="1"/>
</dbReference>
<gene>
    <name evidence="4" type="ORF">SAMN04487818_113102</name>
</gene>
<protein>
    <submittedName>
        <fullName evidence="4">GDSL-like Lipase/Acylhydrolase family protein</fullName>
    </submittedName>
</protein>
<keyword evidence="2" id="KW-0732">Signal</keyword>
<dbReference type="AlphaFoldDB" id="A0A1H9X7S5"/>
<dbReference type="GO" id="GO:0019433">
    <property type="term" value="P:triglyceride catabolic process"/>
    <property type="evidence" value="ECO:0007669"/>
    <property type="project" value="TreeGrafter"/>
</dbReference>
<feature type="signal peptide" evidence="2">
    <location>
        <begin position="1"/>
        <end position="24"/>
    </location>
</feature>
<reference evidence="5" key="1">
    <citation type="submission" date="2016-10" db="EMBL/GenBank/DDBJ databases">
        <authorList>
            <person name="Varghese N."/>
            <person name="Submissions S."/>
        </authorList>
    </citation>
    <scope>NUCLEOTIDE SEQUENCE [LARGE SCALE GENOMIC DNA]</scope>
    <source>
        <strain evidence="5">DSM 44260</strain>
    </source>
</reference>
<proteinExistence type="predicted"/>
<organism evidence="4 5">
    <name type="scientific">Actinokineospora terrae</name>
    <dbReference type="NCBI Taxonomy" id="155974"/>
    <lineage>
        <taxon>Bacteria</taxon>
        <taxon>Bacillati</taxon>
        <taxon>Actinomycetota</taxon>
        <taxon>Actinomycetes</taxon>
        <taxon>Pseudonocardiales</taxon>
        <taxon>Pseudonocardiaceae</taxon>
        <taxon>Actinokineospora</taxon>
    </lineage>
</organism>
<sequence length="326" mass="34912">MRRARALLTAVVVTMATFAPVAQAQQARPLRWVALGDAYTAGGINAAGTEIGGVRDGCGRTSGSYPELLRTRLSGRYELTNVSCTGASIANITYQPQLPPGHLIPFFDVFDPDFPFPPVPRQLDAVTDDTDLVTVGVGGNTLGFVELVFACLQLGEWADPVADHPCTDYFSFGWDGVPTITDRLSLLAAEYDGMLTMIRNAAPRATILAVGYPTIFPADPTACDHGLTPAGMRHFATVSYPDLAWLRTQVVEQMNRVIAESAARQGIRYVDLYTTSTAHDVCKPDGANWVEGVVDRAGRWAMVRANADGHNNAANAVQAALVTAQG</sequence>
<dbReference type="PANTHER" id="PTHR37981:SF1">
    <property type="entry name" value="SGNH HYDROLASE-TYPE ESTERASE DOMAIN-CONTAINING PROTEIN"/>
    <property type="match status" value="1"/>
</dbReference>
<dbReference type="InterPro" id="IPR036514">
    <property type="entry name" value="SGNH_hydro_sf"/>
</dbReference>